<evidence type="ECO:0000313" key="1">
    <source>
        <dbReference type="EMBL" id="KZV54603.1"/>
    </source>
</evidence>
<accession>A0A2Z7D508</accession>
<gene>
    <name evidence="1" type="ORF">F511_26028</name>
</gene>
<dbReference type="Proteomes" id="UP000250235">
    <property type="component" value="Unassembled WGS sequence"/>
</dbReference>
<keyword evidence="2" id="KW-1185">Reference proteome</keyword>
<protein>
    <submittedName>
        <fullName evidence="1">Dystroglycan-like</fullName>
    </submittedName>
</protein>
<organism evidence="1 2">
    <name type="scientific">Dorcoceras hygrometricum</name>
    <dbReference type="NCBI Taxonomy" id="472368"/>
    <lineage>
        <taxon>Eukaryota</taxon>
        <taxon>Viridiplantae</taxon>
        <taxon>Streptophyta</taxon>
        <taxon>Embryophyta</taxon>
        <taxon>Tracheophyta</taxon>
        <taxon>Spermatophyta</taxon>
        <taxon>Magnoliopsida</taxon>
        <taxon>eudicotyledons</taxon>
        <taxon>Gunneridae</taxon>
        <taxon>Pentapetalae</taxon>
        <taxon>asterids</taxon>
        <taxon>lamiids</taxon>
        <taxon>Lamiales</taxon>
        <taxon>Gesneriaceae</taxon>
        <taxon>Didymocarpoideae</taxon>
        <taxon>Trichosporeae</taxon>
        <taxon>Loxocarpinae</taxon>
        <taxon>Dorcoceras</taxon>
    </lineage>
</organism>
<reference evidence="1 2" key="1">
    <citation type="journal article" date="2015" name="Proc. Natl. Acad. Sci. U.S.A.">
        <title>The resurrection genome of Boea hygrometrica: A blueprint for survival of dehydration.</title>
        <authorList>
            <person name="Xiao L."/>
            <person name="Yang G."/>
            <person name="Zhang L."/>
            <person name="Yang X."/>
            <person name="Zhao S."/>
            <person name="Ji Z."/>
            <person name="Zhou Q."/>
            <person name="Hu M."/>
            <person name="Wang Y."/>
            <person name="Chen M."/>
            <person name="Xu Y."/>
            <person name="Jin H."/>
            <person name="Xiao X."/>
            <person name="Hu G."/>
            <person name="Bao F."/>
            <person name="Hu Y."/>
            <person name="Wan P."/>
            <person name="Li L."/>
            <person name="Deng X."/>
            <person name="Kuang T."/>
            <person name="Xiang C."/>
            <person name="Zhu J.K."/>
            <person name="Oliver M.J."/>
            <person name="He Y."/>
        </authorList>
    </citation>
    <scope>NUCLEOTIDE SEQUENCE [LARGE SCALE GENOMIC DNA]</scope>
    <source>
        <strain evidence="2">cv. XS01</strain>
    </source>
</reference>
<proteinExistence type="predicted"/>
<dbReference type="AlphaFoldDB" id="A0A2Z7D508"/>
<name>A0A2Z7D508_9LAMI</name>
<evidence type="ECO:0000313" key="2">
    <source>
        <dbReference type="Proteomes" id="UP000250235"/>
    </source>
</evidence>
<dbReference type="EMBL" id="KQ989518">
    <property type="protein sequence ID" value="KZV54603.1"/>
    <property type="molecule type" value="Genomic_DNA"/>
</dbReference>
<sequence length="126" mass="13840">MAALFNQNALQISFDSVLSLSADGMVSMFKALESSGLRGFLGCSTAIYEKDMVNLFENAIVRGDTVISSVQGVFVEISEEQFAGVFDLPTEGLTSVNVLPANRINEARRVFSEVESRSKLLARRRR</sequence>